<gene>
    <name evidence="8" type="primary">LOC106815971</name>
</gene>
<evidence type="ECO:0000256" key="3">
    <source>
        <dbReference type="ARBA" id="ARBA00022833"/>
    </source>
</evidence>
<dbReference type="SUPFAM" id="SSF144232">
    <property type="entry name" value="HIT/MYND zinc finger-like"/>
    <property type="match status" value="1"/>
</dbReference>
<evidence type="ECO:0000313" key="7">
    <source>
        <dbReference type="Proteomes" id="UP000695022"/>
    </source>
</evidence>
<evidence type="ECO:0000313" key="8">
    <source>
        <dbReference type="RefSeq" id="XP_014675992.1"/>
    </source>
</evidence>
<feature type="domain" description="MYND-type" evidence="6">
    <location>
        <begin position="80"/>
        <end position="121"/>
    </location>
</feature>
<keyword evidence="7" id="KW-1185">Reference proteome</keyword>
<dbReference type="PROSITE" id="PS01360">
    <property type="entry name" value="ZF_MYND_1"/>
    <property type="match status" value="1"/>
</dbReference>
<evidence type="ECO:0000256" key="2">
    <source>
        <dbReference type="ARBA" id="ARBA00022771"/>
    </source>
</evidence>
<accession>A0ABM1EUX1</accession>
<dbReference type="Proteomes" id="UP000695022">
    <property type="component" value="Unplaced"/>
</dbReference>
<protein>
    <submittedName>
        <fullName evidence="8">Ubiquitin carboxyl-terminal hydrolase 19-like</fullName>
    </submittedName>
</protein>
<dbReference type="InterPro" id="IPR002893">
    <property type="entry name" value="Znf_MYND"/>
</dbReference>
<evidence type="ECO:0000256" key="4">
    <source>
        <dbReference type="PROSITE-ProRule" id="PRU00134"/>
    </source>
</evidence>
<evidence type="ECO:0000256" key="5">
    <source>
        <dbReference type="SAM" id="MobiDB-lite"/>
    </source>
</evidence>
<keyword evidence="1" id="KW-0479">Metal-binding</keyword>
<dbReference type="RefSeq" id="XP_014675992.1">
    <property type="nucleotide sequence ID" value="XM_014820506.1"/>
</dbReference>
<name>A0ABM1EUX1_PRICU</name>
<dbReference type="Pfam" id="PF01753">
    <property type="entry name" value="zf-MYND"/>
    <property type="match status" value="1"/>
</dbReference>
<keyword evidence="2 4" id="KW-0863">Zinc-finger</keyword>
<evidence type="ECO:0000259" key="6">
    <source>
        <dbReference type="PROSITE" id="PS50865"/>
    </source>
</evidence>
<organism evidence="7 8">
    <name type="scientific">Priapulus caudatus</name>
    <name type="common">Priapulid worm</name>
    <dbReference type="NCBI Taxonomy" id="37621"/>
    <lineage>
        <taxon>Eukaryota</taxon>
        <taxon>Metazoa</taxon>
        <taxon>Ecdysozoa</taxon>
        <taxon>Scalidophora</taxon>
        <taxon>Priapulida</taxon>
        <taxon>Priapulimorpha</taxon>
        <taxon>Priapulimorphida</taxon>
        <taxon>Priapulidae</taxon>
        <taxon>Priapulus</taxon>
    </lineage>
</organism>
<dbReference type="Gene3D" id="6.10.140.2220">
    <property type="match status" value="1"/>
</dbReference>
<feature type="region of interest" description="Disordered" evidence="5">
    <location>
        <begin position="184"/>
        <end position="206"/>
    </location>
</feature>
<sequence>MMEQVYTKTGVHPHCQRIFEMYKGKIHKFFSRGATLGSPVPTDILFVFEVLSEALAGEPIVEVFVIQRAIEHVSQGANRCSFCRREYESSSRLKRCAKCYRAAYCDQQCQRSHWSQHKQSCKEMPDIVGCPFVVSLPRSRATFSNLCQYMEAYSRYSVNVFQPPVKLLQNDQTGAAAAAAAAAGGTQHPSSSSSSSLCSLLSHMSQ</sequence>
<dbReference type="PROSITE" id="PS50865">
    <property type="entry name" value="ZF_MYND_2"/>
    <property type="match status" value="1"/>
</dbReference>
<reference evidence="8" key="1">
    <citation type="submission" date="2025-08" db="UniProtKB">
        <authorList>
            <consortium name="RefSeq"/>
        </authorList>
    </citation>
    <scope>IDENTIFICATION</scope>
</reference>
<keyword evidence="3" id="KW-0862">Zinc</keyword>
<proteinExistence type="predicted"/>
<dbReference type="GeneID" id="106815971"/>
<evidence type="ECO:0000256" key="1">
    <source>
        <dbReference type="ARBA" id="ARBA00022723"/>
    </source>
</evidence>